<dbReference type="GeneID" id="30983084"/>
<dbReference type="GO" id="GO:0005829">
    <property type="term" value="C:cytosol"/>
    <property type="evidence" value="ECO:0007669"/>
    <property type="project" value="TreeGrafter"/>
</dbReference>
<evidence type="ECO:0000259" key="3">
    <source>
        <dbReference type="Pfam" id="PF01591"/>
    </source>
</evidence>
<evidence type="ECO:0000313" key="4">
    <source>
        <dbReference type="EMBL" id="ODV81344.1"/>
    </source>
</evidence>
<dbReference type="AlphaFoldDB" id="A0A1E4SP89"/>
<reference evidence="5" key="1">
    <citation type="submission" date="2016-05" db="EMBL/GenBank/DDBJ databases">
        <title>Comparative genomics of biotechnologically important yeasts.</title>
        <authorList>
            <consortium name="DOE Joint Genome Institute"/>
            <person name="Riley R."/>
            <person name="Haridas S."/>
            <person name="Wolfe K.H."/>
            <person name="Lopes M.R."/>
            <person name="Hittinger C.T."/>
            <person name="Goker M."/>
            <person name="Salamov A."/>
            <person name="Wisecaver J."/>
            <person name="Long T.M."/>
            <person name="Aerts A.L."/>
            <person name="Barry K."/>
            <person name="Choi C."/>
            <person name="Clum A."/>
            <person name="Coughlan A.Y."/>
            <person name="Deshpande S."/>
            <person name="Douglass A.P."/>
            <person name="Hanson S.J."/>
            <person name="Klenk H.-P."/>
            <person name="Labutti K."/>
            <person name="Lapidus A."/>
            <person name="Lindquist E."/>
            <person name="Lipzen A."/>
            <person name="Meier-Kolthoff J.P."/>
            <person name="Ohm R.A."/>
            <person name="Otillar R.P."/>
            <person name="Pangilinan J."/>
            <person name="Peng Y."/>
            <person name="Rokas A."/>
            <person name="Rosa C.A."/>
            <person name="Scheuner C."/>
            <person name="Sibirny A.A."/>
            <person name="Slot J.C."/>
            <person name="Stielow J.B."/>
            <person name="Sun H."/>
            <person name="Kurtzman C.P."/>
            <person name="Blackwell M."/>
            <person name="Grigoriev I.V."/>
            <person name="Jeffries T.W."/>
        </authorList>
    </citation>
    <scope>NUCLEOTIDE SEQUENCE [LARGE SCALE GENOMIC DNA]</scope>
    <source>
        <strain evidence="5">NRRL Y-17324</strain>
    </source>
</reference>
<dbReference type="Gene3D" id="3.40.50.300">
    <property type="entry name" value="P-loop containing nucleotide triphosphate hydrolases"/>
    <property type="match status" value="1"/>
</dbReference>
<dbReference type="PANTHER" id="PTHR10606:SF32">
    <property type="entry name" value="6-PHOSPHOFRUCTO-2-KINASE 1"/>
    <property type="match status" value="1"/>
</dbReference>
<evidence type="ECO:0000313" key="5">
    <source>
        <dbReference type="Proteomes" id="UP000094285"/>
    </source>
</evidence>
<dbReference type="PANTHER" id="PTHR10606">
    <property type="entry name" value="6-PHOSPHOFRUCTO-2-KINASE/FRUCTOSE-2,6-BISPHOSPHATASE"/>
    <property type="match status" value="1"/>
</dbReference>
<dbReference type="InterPro" id="IPR003094">
    <property type="entry name" value="6Pfruct_kin"/>
</dbReference>
<dbReference type="RefSeq" id="XP_020066466.1">
    <property type="nucleotide sequence ID" value="XM_020208948.1"/>
</dbReference>
<dbReference type="Proteomes" id="UP000094285">
    <property type="component" value="Unassembled WGS sequence"/>
</dbReference>
<dbReference type="Pfam" id="PF01591">
    <property type="entry name" value="6PF2K"/>
    <property type="match status" value="1"/>
</dbReference>
<dbReference type="SUPFAM" id="SSF52540">
    <property type="entry name" value="P-loop containing nucleoside triphosphate hydrolases"/>
    <property type="match status" value="1"/>
</dbReference>
<dbReference type="InterPro" id="IPR013079">
    <property type="entry name" value="6Phosfructo_kin"/>
</dbReference>
<proteinExistence type="predicted"/>
<dbReference type="GO" id="GO:0003873">
    <property type="term" value="F:6-phosphofructo-2-kinase activity"/>
    <property type="evidence" value="ECO:0007669"/>
    <property type="project" value="InterPro"/>
</dbReference>
<dbReference type="PIRSF" id="PIRSF000709">
    <property type="entry name" value="6PFK_2-Ptase"/>
    <property type="match status" value="1"/>
</dbReference>
<gene>
    <name evidence="4" type="ORF">CANTADRAFT_43320</name>
</gene>
<dbReference type="OrthoDB" id="267323at2759"/>
<dbReference type="GO" id="GO:0005524">
    <property type="term" value="F:ATP binding"/>
    <property type="evidence" value="ECO:0007669"/>
    <property type="project" value="UniProtKB-KW"/>
</dbReference>
<evidence type="ECO:0000256" key="1">
    <source>
        <dbReference type="ARBA" id="ARBA00022741"/>
    </source>
</evidence>
<evidence type="ECO:0000256" key="2">
    <source>
        <dbReference type="ARBA" id="ARBA00022840"/>
    </source>
</evidence>
<keyword evidence="1" id="KW-0547">Nucleotide-binding</keyword>
<dbReference type="GO" id="GO:0016787">
    <property type="term" value="F:hydrolase activity"/>
    <property type="evidence" value="ECO:0007669"/>
    <property type="project" value="UniProtKB-KW"/>
</dbReference>
<feature type="domain" description="6-phosphofructo-2-kinase" evidence="3">
    <location>
        <begin position="26"/>
        <end position="235"/>
    </location>
</feature>
<accession>A0A1E4SP89</accession>
<sequence>MASVTPTLSRHDSPGPEPFAVPHDCLVVMLVGLPASGKSTLARHIHQFVSTCTPYTSAIYNAGDIRRQNSSFHTSDFFNPNNLQGRMDREMYADINLHNLLHDLRRGATQVGFLDATNTTIDRRRRMFDTIRASGINPHVVVLDVQCTKPHLLNFNISGKAHNRDYHDKDYLTAVNDFKVRTRHYHKVYQPIVRDELAHYPLAMYVRVCNAGESFDNWSLDDSFKKTHFYLMLMHFESNYYNTEGKRYFEAVEAFYKNSTAGIAG</sequence>
<dbReference type="InterPro" id="IPR027417">
    <property type="entry name" value="P-loop_NTPase"/>
</dbReference>
<keyword evidence="5" id="KW-1185">Reference proteome</keyword>
<keyword evidence="4" id="KW-0378">Hydrolase</keyword>
<keyword evidence="2" id="KW-0067">ATP-binding</keyword>
<dbReference type="GO" id="GO:0006000">
    <property type="term" value="P:fructose metabolic process"/>
    <property type="evidence" value="ECO:0007669"/>
    <property type="project" value="InterPro"/>
</dbReference>
<protein>
    <submittedName>
        <fullName evidence="4">p-loop containing nucleoside triphosphate hydrolase protein</fullName>
    </submittedName>
</protein>
<organism evidence="4 5">
    <name type="scientific">Suhomyces tanzawaensis NRRL Y-17324</name>
    <dbReference type="NCBI Taxonomy" id="984487"/>
    <lineage>
        <taxon>Eukaryota</taxon>
        <taxon>Fungi</taxon>
        <taxon>Dikarya</taxon>
        <taxon>Ascomycota</taxon>
        <taxon>Saccharomycotina</taxon>
        <taxon>Pichiomycetes</taxon>
        <taxon>Debaryomycetaceae</taxon>
        <taxon>Suhomyces</taxon>
    </lineage>
</organism>
<dbReference type="STRING" id="984487.A0A1E4SP89"/>
<name>A0A1E4SP89_9ASCO</name>
<dbReference type="GO" id="GO:0006003">
    <property type="term" value="P:fructose 2,6-bisphosphate metabolic process"/>
    <property type="evidence" value="ECO:0007669"/>
    <property type="project" value="InterPro"/>
</dbReference>
<dbReference type="EMBL" id="KV453909">
    <property type="protein sequence ID" value="ODV81344.1"/>
    <property type="molecule type" value="Genomic_DNA"/>
</dbReference>